<keyword evidence="4 5" id="KW-0274">FAD</keyword>
<evidence type="ECO:0000256" key="4">
    <source>
        <dbReference type="ARBA" id="ARBA00022827"/>
    </source>
</evidence>
<dbReference type="PIRSF" id="PIRSF000137">
    <property type="entry name" value="Alcohol_oxidase"/>
    <property type="match status" value="1"/>
</dbReference>
<dbReference type="InterPro" id="IPR036188">
    <property type="entry name" value="FAD/NAD-bd_sf"/>
</dbReference>
<feature type="domain" description="Glucose-methanol-choline oxidoreductase N-terminal" evidence="7">
    <location>
        <begin position="90"/>
        <end position="113"/>
    </location>
</feature>
<name>A0A6A7Y7C3_9HYPH</name>
<organism evidence="9 10">
    <name type="scientific">Segnochrobactrum spirostomi</name>
    <dbReference type="NCBI Taxonomy" id="2608987"/>
    <lineage>
        <taxon>Bacteria</taxon>
        <taxon>Pseudomonadati</taxon>
        <taxon>Pseudomonadota</taxon>
        <taxon>Alphaproteobacteria</taxon>
        <taxon>Hyphomicrobiales</taxon>
        <taxon>Segnochrobactraceae</taxon>
        <taxon>Segnochrobactrum</taxon>
    </lineage>
</organism>
<evidence type="ECO:0000256" key="6">
    <source>
        <dbReference type="RuleBase" id="RU003968"/>
    </source>
</evidence>
<reference evidence="9 10" key="1">
    <citation type="submission" date="2019-09" db="EMBL/GenBank/DDBJ databases">
        <title>Segnochrobactrum spirostomi gen. nov., sp. nov., isolated from the ciliate Spirostomum cf. yagiui and description of a novel family, Segnochrobactraceae fam. nov. within the order Rhizobiales of the class Alphaproteobacteria.</title>
        <authorList>
            <person name="Akter S."/>
            <person name="Shazib S.U.A."/>
            <person name="Shin M.K."/>
        </authorList>
    </citation>
    <scope>NUCLEOTIDE SEQUENCE [LARGE SCALE GENOMIC DNA]</scope>
    <source>
        <strain evidence="9 10">Sp-1</strain>
    </source>
</reference>
<evidence type="ECO:0000313" key="10">
    <source>
        <dbReference type="Proteomes" id="UP000332515"/>
    </source>
</evidence>
<keyword evidence="10" id="KW-1185">Reference proteome</keyword>
<comment type="cofactor">
    <cofactor evidence="1 5">
        <name>FAD</name>
        <dbReference type="ChEBI" id="CHEBI:57692"/>
    </cofactor>
</comment>
<dbReference type="PANTHER" id="PTHR11552">
    <property type="entry name" value="GLUCOSE-METHANOL-CHOLINE GMC OXIDOREDUCTASE"/>
    <property type="match status" value="1"/>
</dbReference>
<dbReference type="Gene3D" id="3.30.560.10">
    <property type="entry name" value="Glucose Oxidase, domain 3"/>
    <property type="match status" value="1"/>
</dbReference>
<proteinExistence type="inferred from homology"/>
<dbReference type="EMBL" id="VWNA01000002">
    <property type="protein sequence ID" value="MQT14716.1"/>
    <property type="molecule type" value="Genomic_DNA"/>
</dbReference>
<dbReference type="AlphaFoldDB" id="A0A6A7Y7C3"/>
<dbReference type="PANTHER" id="PTHR11552:SF147">
    <property type="entry name" value="CHOLINE DEHYDROGENASE, MITOCHONDRIAL"/>
    <property type="match status" value="1"/>
</dbReference>
<protein>
    <submittedName>
        <fullName evidence="9">FAD-dependent oxidoreductase</fullName>
    </submittedName>
</protein>
<dbReference type="PROSITE" id="PS00624">
    <property type="entry name" value="GMC_OXRED_2"/>
    <property type="match status" value="1"/>
</dbReference>
<dbReference type="RefSeq" id="WP_153487771.1">
    <property type="nucleotide sequence ID" value="NZ_VWNA01000002.1"/>
</dbReference>
<evidence type="ECO:0000256" key="5">
    <source>
        <dbReference type="PIRSR" id="PIRSR000137-2"/>
    </source>
</evidence>
<dbReference type="Pfam" id="PF00732">
    <property type="entry name" value="GMC_oxred_N"/>
    <property type="match status" value="1"/>
</dbReference>
<dbReference type="InterPro" id="IPR000172">
    <property type="entry name" value="GMC_OxRdtase_N"/>
</dbReference>
<sequence length="549" mass="58740">MSAGGSSTAALEADYIVVGAGSAGCVVAGRLAQSGRYRVLLIEAGPRDTSPWIHLPIGYGMSFYNPRVNWMYRTEPVPGLDGRVIYQPRGKVIGGSSSINAMVYSRGQASDFEAWAAMGNPGWGWPEVLAAYRRIEDHALGESRWHGAGGPLAVTDIRDNVHPLSHVFVAAGKEAGYRFNPDLNGETIEGIGYYQINTRGGFRVSAARAWLRPAARSRALRIETDALVTRIDLEGRRAVGITFERSGATIAARARREVILCGGAINTPQLLQLSGIGPGSALRGLGLAVRHDLPAVGAHLQDHLCHDHVYRSRRPSLNDDLLPLAGKVRVGLRYLLTRGGPLSLSVNQGGGFVRSAPEVAAPDIQLYFSPLSYERALPGVRALMKPDAFSGFSMSISPCNPTSRGEIALRSPDPRVAPEIRARYLDTEEDRRIALAGVRILRRIAATPAMAALIAEEIKPGSECEDDAAMLADIRARAYSVFHPCGSCRMGPDARAAVVDARLRVHGLDGLRVVDASVFPLVTSGNTNAPAMMVGERGATFILEDAAAG</sequence>
<comment type="similarity">
    <text evidence="2 6">Belongs to the GMC oxidoreductase family.</text>
</comment>
<feature type="domain" description="Glucose-methanol-choline oxidoreductase N-terminal" evidence="8">
    <location>
        <begin position="263"/>
        <end position="277"/>
    </location>
</feature>
<evidence type="ECO:0000256" key="2">
    <source>
        <dbReference type="ARBA" id="ARBA00010790"/>
    </source>
</evidence>
<gene>
    <name evidence="9" type="ORF">F0357_19055</name>
</gene>
<evidence type="ECO:0000259" key="8">
    <source>
        <dbReference type="PROSITE" id="PS00624"/>
    </source>
</evidence>
<feature type="binding site" evidence="5">
    <location>
        <position position="92"/>
    </location>
    <ligand>
        <name>FAD</name>
        <dbReference type="ChEBI" id="CHEBI:57692"/>
    </ligand>
</feature>
<dbReference type="SUPFAM" id="SSF51905">
    <property type="entry name" value="FAD/NAD(P)-binding domain"/>
    <property type="match status" value="1"/>
</dbReference>
<dbReference type="SUPFAM" id="SSF54373">
    <property type="entry name" value="FAD-linked reductases, C-terminal domain"/>
    <property type="match status" value="1"/>
</dbReference>
<dbReference type="Pfam" id="PF05199">
    <property type="entry name" value="GMC_oxred_C"/>
    <property type="match status" value="1"/>
</dbReference>
<dbReference type="PROSITE" id="PS00623">
    <property type="entry name" value="GMC_OXRED_1"/>
    <property type="match status" value="1"/>
</dbReference>
<dbReference type="GO" id="GO:0016614">
    <property type="term" value="F:oxidoreductase activity, acting on CH-OH group of donors"/>
    <property type="evidence" value="ECO:0007669"/>
    <property type="project" value="InterPro"/>
</dbReference>
<dbReference type="GO" id="GO:0050660">
    <property type="term" value="F:flavin adenine dinucleotide binding"/>
    <property type="evidence" value="ECO:0007669"/>
    <property type="project" value="InterPro"/>
</dbReference>
<dbReference type="InterPro" id="IPR007867">
    <property type="entry name" value="GMC_OxRtase_C"/>
</dbReference>
<comment type="caution">
    <text evidence="9">The sequence shown here is derived from an EMBL/GenBank/DDBJ whole genome shotgun (WGS) entry which is preliminary data.</text>
</comment>
<dbReference type="Proteomes" id="UP000332515">
    <property type="component" value="Unassembled WGS sequence"/>
</dbReference>
<dbReference type="InterPro" id="IPR012132">
    <property type="entry name" value="GMC_OxRdtase"/>
</dbReference>
<feature type="binding site" evidence="5">
    <location>
        <begin position="100"/>
        <end position="103"/>
    </location>
    <ligand>
        <name>FAD</name>
        <dbReference type="ChEBI" id="CHEBI:57692"/>
    </ligand>
</feature>
<evidence type="ECO:0000256" key="3">
    <source>
        <dbReference type="ARBA" id="ARBA00022630"/>
    </source>
</evidence>
<evidence type="ECO:0000259" key="7">
    <source>
        <dbReference type="PROSITE" id="PS00623"/>
    </source>
</evidence>
<accession>A0A6A7Y7C3</accession>
<dbReference type="Gene3D" id="3.50.50.60">
    <property type="entry name" value="FAD/NAD(P)-binding domain"/>
    <property type="match status" value="1"/>
</dbReference>
<feature type="binding site" evidence="5">
    <location>
        <position position="228"/>
    </location>
    <ligand>
        <name>FAD</name>
        <dbReference type="ChEBI" id="CHEBI:57692"/>
    </ligand>
</feature>
<evidence type="ECO:0000313" key="9">
    <source>
        <dbReference type="EMBL" id="MQT14716.1"/>
    </source>
</evidence>
<keyword evidence="3 6" id="KW-0285">Flavoprotein</keyword>
<evidence type="ECO:0000256" key="1">
    <source>
        <dbReference type="ARBA" id="ARBA00001974"/>
    </source>
</evidence>